<evidence type="ECO:0000259" key="5">
    <source>
        <dbReference type="Pfam" id="PF00534"/>
    </source>
</evidence>
<feature type="compositionally biased region" description="Low complexity" evidence="4">
    <location>
        <begin position="440"/>
        <end position="451"/>
    </location>
</feature>
<evidence type="ECO:0000313" key="8">
    <source>
        <dbReference type="Proteomes" id="UP000612352"/>
    </source>
</evidence>
<evidence type="ECO:0000256" key="3">
    <source>
        <dbReference type="ARBA" id="ARBA00022679"/>
    </source>
</evidence>
<proteinExistence type="predicted"/>
<dbReference type="Gene3D" id="3.40.50.2000">
    <property type="entry name" value="Glycogen Phosphorylase B"/>
    <property type="match status" value="2"/>
</dbReference>
<dbReference type="Pfam" id="PF00534">
    <property type="entry name" value="Glycos_transf_1"/>
    <property type="match status" value="1"/>
</dbReference>
<organism evidence="7 8">
    <name type="scientific">Brachybacterium halotolerans</name>
    <dbReference type="NCBI Taxonomy" id="2795215"/>
    <lineage>
        <taxon>Bacteria</taxon>
        <taxon>Bacillati</taxon>
        <taxon>Actinomycetota</taxon>
        <taxon>Actinomycetes</taxon>
        <taxon>Micrococcales</taxon>
        <taxon>Dermabacteraceae</taxon>
        <taxon>Brachybacterium</taxon>
    </lineage>
</organism>
<feature type="domain" description="Glycosyl transferase family 1" evidence="5">
    <location>
        <begin position="217"/>
        <end position="377"/>
    </location>
</feature>
<dbReference type="InterPro" id="IPR050194">
    <property type="entry name" value="Glycosyltransferase_grp1"/>
</dbReference>
<dbReference type="InterPro" id="IPR001296">
    <property type="entry name" value="Glyco_trans_1"/>
</dbReference>
<keyword evidence="3" id="KW-0808">Transferase</keyword>
<evidence type="ECO:0000259" key="6">
    <source>
        <dbReference type="Pfam" id="PF13439"/>
    </source>
</evidence>
<dbReference type="Proteomes" id="UP000612352">
    <property type="component" value="Unassembled WGS sequence"/>
</dbReference>
<dbReference type="InterPro" id="IPR028098">
    <property type="entry name" value="Glyco_trans_4-like_N"/>
</dbReference>
<dbReference type="RefSeq" id="WP_200501329.1">
    <property type="nucleotide sequence ID" value="NZ_JAEDAJ010000002.1"/>
</dbReference>
<dbReference type="Pfam" id="PF13439">
    <property type="entry name" value="Glyco_transf_4"/>
    <property type="match status" value="1"/>
</dbReference>
<evidence type="ECO:0000256" key="4">
    <source>
        <dbReference type="SAM" id="MobiDB-lite"/>
    </source>
</evidence>
<feature type="domain" description="Glycosyltransferase subfamily 4-like N-terminal" evidence="6">
    <location>
        <begin position="33"/>
        <end position="202"/>
    </location>
</feature>
<gene>
    <name evidence="7" type="ORF">I8D64_04525</name>
</gene>
<name>A0ABS1B7M5_9MICO</name>
<dbReference type="PANTHER" id="PTHR45947:SF3">
    <property type="entry name" value="SULFOQUINOVOSYL TRANSFERASE SQD2"/>
    <property type="match status" value="1"/>
</dbReference>
<comment type="caution">
    <text evidence="7">The sequence shown here is derived from an EMBL/GenBank/DDBJ whole genome shotgun (WGS) entry which is preliminary data.</text>
</comment>
<protein>
    <recommendedName>
        <fullName evidence="1">D-inositol 3-phosphate glycosyltransferase</fullName>
    </recommendedName>
</protein>
<keyword evidence="2" id="KW-0328">Glycosyltransferase</keyword>
<dbReference type="EMBL" id="JAEDAJ010000002">
    <property type="protein sequence ID" value="MBK0330662.1"/>
    <property type="molecule type" value="Genomic_DNA"/>
</dbReference>
<evidence type="ECO:0000313" key="7">
    <source>
        <dbReference type="EMBL" id="MBK0330662.1"/>
    </source>
</evidence>
<sequence>MTLLERSSSARHAVRSERPLKVLLTTDWWEPAVNGVVASVTTLRRQLEALGCDVRVLTLAPGLRSSCEGKVYRLGSVSASLFYASARIGTIHQRRILGAIKRWHPDVVHSNCEFTTHVWARRIARDLDVPLVHTYHTIYEDYTHYYSPSRTMGRKAVAEFSRRLLERTDAVIAPTEKVAHLLEGYRVSRPVHVIPTGLDLGRFRPAQSSAEAADSAALRASLGIGARQKVLLSVSRLAKEKNLDQVIRDVAAAEREDAVLVLVGDGPYREHLEHLVADLGMERSVRFAGAIDPHEVPRWYRMADLFVSASRSETQGLTYIEALACGLPLLCRRDDSVAGVLVAGETGYAVEDSAEFCARLTSLLDDEIGIERMSHRALQHARRTCGAEAFGARVLEVYRTMHIERSRGAAPSAVSAASSSATGLAPGFGAHLAEAPSGVPAAAVPTPAAQGGPHGAPSRLLNA</sequence>
<evidence type="ECO:0000256" key="2">
    <source>
        <dbReference type="ARBA" id="ARBA00022676"/>
    </source>
</evidence>
<evidence type="ECO:0000256" key="1">
    <source>
        <dbReference type="ARBA" id="ARBA00021292"/>
    </source>
</evidence>
<keyword evidence="8" id="KW-1185">Reference proteome</keyword>
<reference evidence="7 8" key="1">
    <citation type="submission" date="2020-12" db="EMBL/GenBank/DDBJ databases">
        <title>Brachybacterium sp. MASK1Z-5, whole genome shotgun sequence.</title>
        <authorList>
            <person name="Tuo L."/>
        </authorList>
    </citation>
    <scope>NUCLEOTIDE SEQUENCE [LARGE SCALE GENOMIC DNA]</scope>
    <source>
        <strain evidence="7 8">MASK1Z-5</strain>
    </source>
</reference>
<feature type="region of interest" description="Disordered" evidence="4">
    <location>
        <begin position="440"/>
        <end position="463"/>
    </location>
</feature>
<dbReference type="PANTHER" id="PTHR45947">
    <property type="entry name" value="SULFOQUINOVOSYL TRANSFERASE SQD2"/>
    <property type="match status" value="1"/>
</dbReference>
<dbReference type="SUPFAM" id="SSF53756">
    <property type="entry name" value="UDP-Glycosyltransferase/glycogen phosphorylase"/>
    <property type="match status" value="1"/>
</dbReference>
<accession>A0ABS1B7M5</accession>